<dbReference type="GO" id="GO:0031151">
    <property type="term" value="F:histone H3K79 methyltransferase activity"/>
    <property type="evidence" value="ECO:0007669"/>
    <property type="project" value="InterPro"/>
</dbReference>
<dbReference type="GO" id="GO:0032259">
    <property type="term" value="P:methylation"/>
    <property type="evidence" value="ECO:0007669"/>
    <property type="project" value="UniProtKB-KW"/>
</dbReference>
<evidence type="ECO:0000259" key="1">
    <source>
        <dbReference type="Pfam" id="PF08123"/>
    </source>
</evidence>
<dbReference type="KEGG" id="chk:D4L85_00435"/>
<keyword evidence="2" id="KW-0489">Methyltransferase</keyword>
<dbReference type="Pfam" id="PF08123">
    <property type="entry name" value="DOT1"/>
    <property type="match status" value="1"/>
</dbReference>
<sequence length="345" mass="38987">MKSSQWVDWDVGKGKLSAKEKQNIEPTHKLATNGLDLGNLRLPSPTGISEMKTCLEAIGKNPALFSEDNFKDRMDAIEFIECQVLGQLELMLQKTDDPDQLTVLKQGAENVRSRLEKTNVALFERLRENIRSKRYTENDFRNLIHEYVESDLNPVGQREAIGYDNLDIFLNGLSTFLPMPEPTKHLEPEMVHYQKTPARIILELAEKSTFTKEDVFFDLGSGLGQVAILVNLLSGVPARGVEFEPAFCQYASACASQLNLSNVTFIHADAREVDYSEGTVFFLYTPFEGKMLQTVLGILEKESRDRKIKIFTYGPCTIKVAEQGWLDFFGTDVNDLYALGVFHSR</sequence>
<dbReference type="AlphaFoldDB" id="A0A385SIF1"/>
<dbReference type="Gene3D" id="3.40.50.150">
    <property type="entry name" value="Vaccinia Virus protein VP39"/>
    <property type="match status" value="1"/>
</dbReference>
<dbReference type="RefSeq" id="WP_119752463.1">
    <property type="nucleotide sequence ID" value="NZ_CP032382.1"/>
</dbReference>
<evidence type="ECO:0000313" key="2">
    <source>
        <dbReference type="EMBL" id="AYB29140.1"/>
    </source>
</evidence>
<keyword evidence="3" id="KW-1185">Reference proteome</keyword>
<reference evidence="3" key="1">
    <citation type="submission" date="2018-09" db="EMBL/GenBank/DDBJ databases">
        <title>Chryseolinea sp. KIS68-18 isolated from soil.</title>
        <authorList>
            <person name="Weon H.-Y."/>
            <person name="Kwon S.-W."/>
            <person name="Lee S.A."/>
        </authorList>
    </citation>
    <scope>NUCLEOTIDE SEQUENCE [LARGE SCALE GENOMIC DNA]</scope>
    <source>
        <strain evidence="3">KIS68-18</strain>
    </source>
</reference>
<dbReference type="Proteomes" id="UP000266183">
    <property type="component" value="Chromosome"/>
</dbReference>
<dbReference type="InterPro" id="IPR029063">
    <property type="entry name" value="SAM-dependent_MTases_sf"/>
</dbReference>
<organism evidence="2 3">
    <name type="scientific">Chryseolinea soli</name>
    <dbReference type="NCBI Taxonomy" id="2321403"/>
    <lineage>
        <taxon>Bacteria</taxon>
        <taxon>Pseudomonadati</taxon>
        <taxon>Bacteroidota</taxon>
        <taxon>Cytophagia</taxon>
        <taxon>Cytophagales</taxon>
        <taxon>Fulvivirgaceae</taxon>
        <taxon>Chryseolinea</taxon>
    </lineage>
</organism>
<accession>A0A385SIF1</accession>
<name>A0A385SIF1_9BACT</name>
<dbReference type="EMBL" id="CP032382">
    <property type="protein sequence ID" value="AYB29140.1"/>
    <property type="molecule type" value="Genomic_DNA"/>
</dbReference>
<keyword evidence="2" id="KW-0808">Transferase</keyword>
<evidence type="ECO:0000313" key="3">
    <source>
        <dbReference type="Proteomes" id="UP000266183"/>
    </source>
</evidence>
<proteinExistence type="predicted"/>
<dbReference type="SUPFAM" id="SSF53335">
    <property type="entry name" value="S-adenosyl-L-methionine-dependent methyltransferases"/>
    <property type="match status" value="1"/>
</dbReference>
<dbReference type="CDD" id="cd02440">
    <property type="entry name" value="AdoMet_MTases"/>
    <property type="match status" value="1"/>
</dbReference>
<protein>
    <submittedName>
        <fullName evidence="2">Class I SAM-dependent methyltransferase</fullName>
    </submittedName>
</protein>
<gene>
    <name evidence="2" type="ORF">D4L85_00435</name>
</gene>
<dbReference type="InterPro" id="IPR025789">
    <property type="entry name" value="DOT1_dom"/>
</dbReference>
<dbReference type="OrthoDB" id="5495550at2"/>
<feature type="domain" description="DOT1" evidence="1">
    <location>
        <begin position="196"/>
        <end position="259"/>
    </location>
</feature>